<evidence type="ECO:0000313" key="2">
    <source>
        <dbReference type="Proteomes" id="UP001589535"/>
    </source>
</evidence>
<dbReference type="EMBL" id="JBHMBK010000016">
    <property type="protein sequence ID" value="MFB9686773.1"/>
    <property type="molecule type" value="Genomic_DNA"/>
</dbReference>
<keyword evidence="2" id="KW-1185">Reference proteome</keyword>
<sequence>MNYLATINHEMFDIAKLFPVMPPRMVPDKSMAAIQRQLINLKSEQLLMKRPTPFQEHISIYAIIVRA</sequence>
<proteinExistence type="predicted"/>
<gene>
    <name evidence="1" type="ORF">ACFFTO_21535</name>
</gene>
<name>A0ABV5U5U5_9PSEU</name>
<reference evidence="1 2" key="1">
    <citation type="submission" date="2024-09" db="EMBL/GenBank/DDBJ databases">
        <authorList>
            <person name="Sun Q."/>
            <person name="Mori K."/>
        </authorList>
    </citation>
    <scope>NUCLEOTIDE SEQUENCE [LARGE SCALE GENOMIC DNA]</scope>
    <source>
        <strain evidence="1 2">JCM 13852</strain>
    </source>
</reference>
<dbReference type="Proteomes" id="UP001589535">
    <property type="component" value="Unassembled WGS sequence"/>
</dbReference>
<comment type="caution">
    <text evidence="1">The sequence shown here is derived from an EMBL/GenBank/DDBJ whole genome shotgun (WGS) entry which is preliminary data.</text>
</comment>
<protein>
    <submittedName>
        <fullName evidence="1">Uncharacterized protein</fullName>
    </submittedName>
</protein>
<accession>A0ABV5U5U5</accession>
<dbReference type="RefSeq" id="WP_378196496.1">
    <property type="nucleotide sequence ID" value="NZ_JBHMBK010000016.1"/>
</dbReference>
<organism evidence="1 2">
    <name type="scientific">Amycolatopsis plumensis</name>
    <dbReference type="NCBI Taxonomy" id="236508"/>
    <lineage>
        <taxon>Bacteria</taxon>
        <taxon>Bacillati</taxon>
        <taxon>Actinomycetota</taxon>
        <taxon>Actinomycetes</taxon>
        <taxon>Pseudonocardiales</taxon>
        <taxon>Pseudonocardiaceae</taxon>
        <taxon>Amycolatopsis</taxon>
    </lineage>
</organism>
<evidence type="ECO:0000313" key="1">
    <source>
        <dbReference type="EMBL" id="MFB9686773.1"/>
    </source>
</evidence>